<feature type="compositionally biased region" description="Polar residues" evidence="6">
    <location>
        <begin position="476"/>
        <end position="486"/>
    </location>
</feature>
<dbReference type="GO" id="GO:0042973">
    <property type="term" value="F:glucan endo-1,3-beta-D-glucosidase activity"/>
    <property type="evidence" value="ECO:0007669"/>
    <property type="project" value="UniProtKB-EC"/>
</dbReference>
<feature type="compositionally biased region" description="Polar residues" evidence="6">
    <location>
        <begin position="553"/>
        <end position="570"/>
    </location>
</feature>
<feature type="signal peptide" evidence="7">
    <location>
        <begin position="1"/>
        <end position="20"/>
    </location>
</feature>
<dbReference type="Gene3D" id="3.20.20.80">
    <property type="entry name" value="Glycosidases"/>
    <property type="match status" value="1"/>
</dbReference>
<dbReference type="GO" id="GO:0009986">
    <property type="term" value="C:cell surface"/>
    <property type="evidence" value="ECO:0007669"/>
    <property type="project" value="TreeGrafter"/>
</dbReference>
<dbReference type="InterPro" id="IPR050732">
    <property type="entry name" value="Beta-glucan_modifiers"/>
</dbReference>
<dbReference type="GO" id="GO:0005576">
    <property type="term" value="C:extracellular region"/>
    <property type="evidence" value="ECO:0007669"/>
    <property type="project" value="TreeGrafter"/>
</dbReference>
<keyword evidence="7" id="KW-0732">Signal</keyword>
<evidence type="ECO:0000256" key="5">
    <source>
        <dbReference type="ARBA" id="ARBA00022801"/>
    </source>
</evidence>
<dbReference type="PANTHER" id="PTHR16631">
    <property type="entry name" value="GLUCAN 1,3-BETA-GLUCOSIDASE"/>
    <property type="match status" value="1"/>
</dbReference>
<dbReference type="InterPro" id="IPR017853">
    <property type="entry name" value="GH"/>
</dbReference>
<feature type="compositionally biased region" description="Low complexity" evidence="6">
    <location>
        <begin position="511"/>
        <end position="523"/>
    </location>
</feature>
<gene>
    <name evidence="8" type="ORF">BDU57DRAFT_546687</name>
</gene>
<dbReference type="SUPFAM" id="SSF51445">
    <property type="entry name" value="(Trans)glycosidases"/>
    <property type="match status" value="1"/>
</dbReference>
<keyword evidence="9" id="KW-1185">Reference proteome</keyword>
<comment type="catalytic activity">
    <reaction evidence="1">
        <text>Hydrolysis of (1-&gt;3)-beta-D-glucosidic linkages in (1-&gt;3)-beta-D-glucans.</text>
        <dbReference type="EC" id="3.2.1.39"/>
    </reaction>
</comment>
<dbReference type="OrthoDB" id="77201at2759"/>
<keyword evidence="5 8" id="KW-0378">Hydrolase</keyword>
<sequence length="607" mass="63782">MTTLLTLLTSSLLLAPTSSAIYTGFNYGAFRGVSANVKKAADFRDGFKAAQDLSAGVPFNSARLFTCKTQGTIDEPTEAFDAAVETNTTLLLGFWITPAKRGDPLEDIIKNELSALDKGFQKHGHALADLIIGLSVGSEDVYRYEDGDNKTTVGVAAKQVTSAINTVKEALKSPNFAQYMEGKPIGHVDTAKHAMVDGADFFGMTAYPYWTGSSVAEAKTSFLGSLNELKQRAGNTPIWIAEMGWPFRGGQLGAAVASKDNLQQYWTDVGCAVIGTYTTFWFELIKDSEADQPDWAILDTETHRPRIDLKCPGLAQPSTSTTLNTLPSTIPVGISSNASQPVSKTSAPVSAPAVSGSTTHVTTTIMVTVQPSGTPSPFVSNDQNEFTTTITSTTFVEPSSSSFGPLANSSTISAPIATVAPSPIIPPSDIPWCITVADISWNGQYLPVDANPAGPDGKCSPPPTYTGLPYGPSDPTPSMSISSMSKRPTAPTPAPPSNRSVFPPSSPPKPSAASQSAPASKPSTPDPSAPASNPATKPSGSVHPICQRKSAPLATSTGASVPLASSTARKPSNVELPKFTFPSGTTAGKDVVEAGNEKKKRWFVSWR</sequence>
<evidence type="ECO:0000256" key="7">
    <source>
        <dbReference type="SAM" id="SignalP"/>
    </source>
</evidence>
<feature type="compositionally biased region" description="Polar residues" evidence="6">
    <location>
        <begin position="530"/>
        <end position="539"/>
    </location>
</feature>
<organism evidence="8 9">
    <name type="scientific">Ampelomyces quisqualis</name>
    <name type="common">Powdery mildew agent</name>
    <dbReference type="NCBI Taxonomy" id="50730"/>
    <lineage>
        <taxon>Eukaryota</taxon>
        <taxon>Fungi</taxon>
        <taxon>Dikarya</taxon>
        <taxon>Ascomycota</taxon>
        <taxon>Pezizomycotina</taxon>
        <taxon>Dothideomycetes</taxon>
        <taxon>Pleosporomycetidae</taxon>
        <taxon>Pleosporales</taxon>
        <taxon>Pleosporineae</taxon>
        <taxon>Phaeosphaeriaceae</taxon>
        <taxon>Ampelomyces</taxon>
    </lineage>
</organism>
<evidence type="ECO:0000313" key="8">
    <source>
        <dbReference type="EMBL" id="KAF1917402.1"/>
    </source>
</evidence>
<comment type="similarity">
    <text evidence="3">Belongs to the glycosyl hydrolase 17 family.</text>
</comment>
<dbReference type="GO" id="GO:0009277">
    <property type="term" value="C:fungal-type cell wall"/>
    <property type="evidence" value="ECO:0007669"/>
    <property type="project" value="TreeGrafter"/>
</dbReference>
<dbReference type="PANTHER" id="PTHR16631:SF13">
    <property type="entry name" value="GLUCAN ENDO-1,3-BETA-GLUCOSIDASE EGLC-RELATED"/>
    <property type="match status" value="1"/>
</dbReference>
<accession>A0A6A5QPV3</accession>
<name>A0A6A5QPV3_AMPQU</name>
<evidence type="ECO:0000256" key="1">
    <source>
        <dbReference type="ARBA" id="ARBA00000382"/>
    </source>
</evidence>
<dbReference type="EMBL" id="ML979134">
    <property type="protein sequence ID" value="KAF1917402.1"/>
    <property type="molecule type" value="Genomic_DNA"/>
</dbReference>
<evidence type="ECO:0000256" key="2">
    <source>
        <dbReference type="ARBA" id="ARBA00004196"/>
    </source>
</evidence>
<protein>
    <recommendedName>
        <fullName evidence="4">glucan endo-1,3-beta-D-glucosidase</fullName>
        <ecNumber evidence="4">3.2.1.39</ecNumber>
    </recommendedName>
</protein>
<evidence type="ECO:0000256" key="4">
    <source>
        <dbReference type="ARBA" id="ARBA00012780"/>
    </source>
</evidence>
<proteinExistence type="inferred from homology"/>
<comment type="subcellular location">
    <subcellularLocation>
        <location evidence="2">Cell envelope</location>
    </subcellularLocation>
</comment>
<feature type="chain" id="PRO_5025436136" description="glucan endo-1,3-beta-D-glucosidase" evidence="7">
    <location>
        <begin position="21"/>
        <end position="607"/>
    </location>
</feature>
<reference evidence="8" key="1">
    <citation type="journal article" date="2020" name="Stud. Mycol.">
        <title>101 Dothideomycetes genomes: a test case for predicting lifestyles and emergence of pathogens.</title>
        <authorList>
            <person name="Haridas S."/>
            <person name="Albert R."/>
            <person name="Binder M."/>
            <person name="Bloem J."/>
            <person name="Labutti K."/>
            <person name="Salamov A."/>
            <person name="Andreopoulos B."/>
            <person name="Baker S."/>
            <person name="Barry K."/>
            <person name="Bills G."/>
            <person name="Bluhm B."/>
            <person name="Cannon C."/>
            <person name="Castanera R."/>
            <person name="Culley D."/>
            <person name="Daum C."/>
            <person name="Ezra D."/>
            <person name="Gonzalez J."/>
            <person name="Henrissat B."/>
            <person name="Kuo A."/>
            <person name="Liang C."/>
            <person name="Lipzen A."/>
            <person name="Lutzoni F."/>
            <person name="Magnuson J."/>
            <person name="Mondo S."/>
            <person name="Nolan M."/>
            <person name="Ohm R."/>
            <person name="Pangilinan J."/>
            <person name="Park H.-J."/>
            <person name="Ramirez L."/>
            <person name="Alfaro M."/>
            <person name="Sun H."/>
            <person name="Tritt A."/>
            <person name="Yoshinaga Y."/>
            <person name="Zwiers L.-H."/>
            <person name="Turgeon B."/>
            <person name="Goodwin S."/>
            <person name="Spatafora J."/>
            <person name="Crous P."/>
            <person name="Grigoriev I."/>
        </authorList>
    </citation>
    <scope>NUCLEOTIDE SEQUENCE</scope>
    <source>
        <strain evidence="8">HMLAC05119</strain>
    </source>
</reference>
<dbReference type="EC" id="3.2.1.39" evidence="4"/>
<evidence type="ECO:0000313" key="9">
    <source>
        <dbReference type="Proteomes" id="UP000800096"/>
    </source>
</evidence>
<dbReference type="GO" id="GO:0071555">
    <property type="term" value="P:cell wall organization"/>
    <property type="evidence" value="ECO:0007669"/>
    <property type="project" value="TreeGrafter"/>
</dbReference>
<evidence type="ECO:0000256" key="3">
    <source>
        <dbReference type="ARBA" id="ARBA00008773"/>
    </source>
</evidence>
<evidence type="ECO:0000256" key="6">
    <source>
        <dbReference type="SAM" id="MobiDB-lite"/>
    </source>
</evidence>
<dbReference type="AlphaFoldDB" id="A0A6A5QPV3"/>
<feature type="region of interest" description="Disordered" evidence="6">
    <location>
        <begin position="452"/>
        <end position="588"/>
    </location>
</feature>
<dbReference type="Proteomes" id="UP000800096">
    <property type="component" value="Unassembled WGS sequence"/>
</dbReference>